<feature type="transmembrane region" description="Helical" evidence="7">
    <location>
        <begin position="78"/>
        <end position="103"/>
    </location>
</feature>
<comment type="subcellular location">
    <subcellularLocation>
        <location evidence="1 7">Cell membrane</location>
        <topology evidence="1 7">Multi-pass membrane protein</topology>
    </subcellularLocation>
</comment>
<comment type="similarity">
    <text evidence="7">Belongs to the binding-protein-dependent transport system permease family.</text>
</comment>
<dbReference type="Proteomes" id="UP001580407">
    <property type="component" value="Unassembled WGS sequence"/>
</dbReference>
<feature type="domain" description="ABC transmembrane type-1" evidence="8">
    <location>
        <begin position="79"/>
        <end position="269"/>
    </location>
</feature>
<organism evidence="9 10">
    <name type="scientific">Paenibacillus terreus</name>
    <dbReference type="NCBI Taxonomy" id="1387834"/>
    <lineage>
        <taxon>Bacteria</taxon>
        <taxon>Bacillati</taxon>
        <taxon>Bacillota</taxon>
        <taxon>Bacilli</taxon>
        <taxon>Bacillales</taxon>
        <taxon>Paenibacillaceae</taxon>
        <taxon>Paenibacillus</taxon>
    </lineage>
</organism>
<feature type="transmembrane region" description="Helical" evidence="7">
    <location>
        <begin position="250"/>
        <end position="269"/>
    </location>
</feature>
<dbReference type="Gene3D" id="1.10.3720.10">
    <property type="entry name" value="MetI-like"/>
    <property type="match status" value="1"/>
</dbReference>
<evidence type="ECO:0000256" key="3">
    <source>
        <dbReference type="ARBA" id="ARBA00022475"/>
    </source>
</evidence>
<dbReference type="PANTHER" id="PTHR32243">
    <property type="entry name" value="MALTOSE TRANSPORT SYSTEM PERMEASE-RELATED"/>
    <property type="match status" value="1"/>
</dbReference>
<keyword evidence="3" id="KW-1003">Cell membrane</keyword>
<keyword evidence="4 7" id="KW-0812">Transmembrane</keyword>
<evidence type="ECO:0000313" key="9">
    <source>
        <dbReference type="EMBL" id="MFB5680443.1"/>
    </source>
</evidence>
<evidence type="ECO:0000256" key="1">
    <source>
        <dbReference type="ARBA" id="ARBA00004651"/>
    </source>
</evidence>
<dbReference type="Pfam" id="PF00528">
    <property type="entry name" value="BPD_transp_1"/>
    <property type="match status" value="1"/>
</dbReference>
<evidence type="ECO:0000313" key="10">
    <source>
        <dbReference type="Proteomes" id="UP001580407"/>
    </source>
</evidence>
<name>A0ABV5B438_9BACL</name>
<comment type="caution">
    <text evidence="9">The sequence shown here is derived from an EMBL/GenBank/DDBJ whole genome shotgun (WGS) entry which is preliminary data.</text>
</comment>
<feature type="transmembrane region" description="Helical" evidence="7">
    <location>
        <begin position="191"/>
        <end position="216"/>
    </location>
</feature>
<proteinExistence type="inferred from homology"/>
<dbReference type="RefSeq" id="WP_375524253.1">
    <property type="nucleotide sequence ID" value="NZ_JBHILM010000005.1"/>
</dbReference>
<evidence type="ECO:0000256" key="2">
    <source>
        <dbReference type="ARBA" id="ARBA00022448"/>
    </source>
</evidence>
<gene>
    <name evidence="9" type="ORF">ACE3NQ_05930</name>
</gene>
<dbReference type="InterPro" id="IPR035906">
    <property type="entry name" value="MetI-like_sf"/>
</dbReference>
<evidence type="ECO:0000259" key="8">
    <source>
        <dbReference type="PROSITE" id="PS50928"/>
    </source>
</evidence>
<keyword evidence="2 7" id="KW-0813">Transport</keyword>
<reference evidence="9 10" key="1">
    <citation type="submission" date="2024-09" db="EMBL/GenBank/DDBJ databases">
        <authorList>
            <person name="Ruan L."/>
        </authorList>
    </citation>
    <scope>NUCLEOTIDE SEQUENCE [LARGE SCALE GENOMIC DNA]</scope>
    <source>
        <strain evidence="9 10">D33</strain>
    </source>
</reference>
<keyword evidence="10" id="KW-1185">Reference proteome</keyword>
<sequence>MNRSFASKWKPRRLIKSVLVRVISISLMLYVLFPFLWLLLSSVKRPVDLLSRPPIVIPEQFTLKYYVNLFQNASFLDAVWNSLIVAGFTTLLSLCFGIFASYVFARLQFPGRKTLFLTILGSQMLPQMALLIPLFVLMRVTGLLYSYTGLILAYITFSLPYVVWMYYSFLQSLPHEIEEASRIDGCTRLQSIFRIMLPLSATGLTATGVFVFIGAWNEFLLASVLTDSGTRTLPSRISEFIGQDRIAYELMFPAGVISCIPVLLLVLYFQRYIVQGLTEGGVK</sequence>
<protein>
    <submittedName>
        <fullName evidence="9">Carbohydrate ABC transporter permease</fullName>
    </submittedName>
</protein>
<keyword evidence="6 7" id="KW-0472">Membrane</keyword>
<dbReference type="InterPro" id="IPR050901">
    <property type="entry name" value="BP-dep_ABC_trans_perm"/>
</dbReference>
<dbReference type="InterPro" id="IPR000515">
    <property type="entry name" value="MetI-like"/>
</dbReference>
<evidence type="ECO:0000256" key="4">
    <source>
        <dbReference type="ARBA" id="ARBA00022692"/>
    </source>
</evidence>
<feature type="transmembrane region" description="Helical" evidence="7">
    <location>
        <begin position="144"/>
        <end position="170"/>
    </location>
</feature>
<accession>A0ABV5B438</accession>
<dbReference type="CDD" id="cd06261">
    <property type="entry name" value="TM_PBP2"/>
    <property type="match status" value="1"/>
</dbReference>
<feature type="transmembrane region" description="Helical" evidence="7">
    <location>
        <begin position="18"/>
        <end position="40"/>
    </location>
</feature>
<evidence type="ECO:0000256" key="7">
    <source>
        <dbReference type="RuleBase" id="RU363032"/>
    </source>
</evidence>
<dbReference type="PANTHER" id="PTHR32243:SF18">
    <property type="entry name" value="INNER MEMBRANE ABC TRANSPORTER PERMEASE PROTEIN YCJP"/>
    <property type="match status" value="1"/>
</dbReference>
<evidence type="ECO:0000256" key="5">
    <source>
        <dbReference type="ARBA" id="ARBA00022989"/>
    </source>
</evidence>
<evidence type="ECO:0000256" key="6">
    <source>
        <dbReference type="ARBA" id="ARBA00023136"/>
    </source>
</evidence>
<dbReference type="SUPFAM" id="SSF161098">
    <property type="entry name" value="MetI-like"/>
    <property type="match status" value="1"/>
</dbReference>
<keyword evidence="5 7" id="KW-1133">Transmembrane helix</keyword>
<dbReference type="EMBL" id="JBHILM010000005">
    <property type="protein sequence ID" value="MFB5680443.1"/>
    <property type="molecule type" value="Genomic_DNA"/>
</dbReference>
<feature type="transmembrane region" description="Helical" evidence="7">
    <location>
        <begin position="115"/>
        <end position="138"/>
    </location>
</feature>
<dbReference type="PROSITE" id="PS50928">
    <property type="entry name" value="ABC_TM1"/>
    <property type="match status" value="1"/>
</dbReference>